<protein>
    <submittedName>
        <fullName evidence="3">Uncharacterized protein</fullName>
    </submittedName>
</protein>
<dbReference type="AlphaFoldDB" id="A0A3A8F903"/>
<reference evidence="3 4" key="1">
    <citation type="submission" date="2018-09" db="EMBL/GenBank/DDBJ databases">
        <title>The draft genome of Acinetobacter spp. strains.</title>
        <authorList>
            <person name="Qin J."/>
            <person name="Feng Y."/>
            <person name="Zong Z."/>
        </authorList>
    </citation>
    <scope>NUCLEOTIDE SEQUENCE [LARGE SCALE GENOMIC DNA]</scope>
    <source>
        <strain evidence="3 4">WCHAc060115</strain>
    </source>
</reference>
<sequence>MDIRKIIVVICCTFSSYVLADETSQVVFQQILKIKPEQRYEVVLDNVQASDQIWTAVYLIGKQNYPGPTSKVDFLIENQGLLNKANASEHTISKQLVAEDLPETHYYSLNQFKQLRQFIEKETEQKIEDPILEDEDTIRIYSQVNDWIPEYNSYEATKVKIAVQNPIDFNIVAAYVLVGKGEKPAQLNELDFNRVLITDHTNSVKPMISESTYRSDMSMTRSNLKLIWALGIAFVFACFAFIYRNKLRHRF</sequence>
<keyword evidence="1" id="KW-0812">Transmembrane</keyword>
<gene>
    <name evidence="3" type="ORF">D7V20_06175</name>
</gene>
<keyword evidence="1" id="KW-1133">Transmembrane helix</keyword>
<name>A0A3A8F903_9GAMM</name>
<dbReference type="RefSeq" id="WP_120383439.1">
    <property type="nucleotide sequence ID" value="NZ_RAXT01000008.1"/>
</dbReference>
<feature type="transmembrane region" description="Helical" evidence="1">
    <location>
        <begin position="226"/>
        <end position="243"/>
    </location>
</feature>
<feature type="signal peptide" evidence="2">
    <location>
        <begin position="1"/>
        <end position="20"/>
    </location>
</feature>
<dbReference type="Proteomes" id="UP000280405">
    <property type="component" value="Unassembled WGS sequence"/>
</dbReference>
<evidence type="ECO:0000256" key="1">
    <source>
        <dbReference type="SAM" id="Phobius"/>
    </source>
</evidence>
<keyword evidence="1" id="KW-0472">Membrane</keyword>
<comment type="caution">
    <text evidence="3">The sequence shown here is derived from an EMBL/GenBank/DDBJ whole genome shotgun (WGS) entry which is preliminary data.</text>
</comment>
<keyword evidence="2" id="KW-0732">Signal</keyword>
<organism evidence="3 4">
    <name type="scientific">Acinetobacter rongchengensis</name>
    <dbReference type="NCBI Taxonomy" id="2419601"/>
    <lineage>
        <taxon>Bacteria</taxon>
        <taxon>Pseudomonadati</taxon>
        <taxon>Pseudomonadota</taxon>
        <taxon>Gammaproteobacteria</taxon>
        <taxon>Moraxellales</taxon>
        <taxon>Moraxellaceae</taxon>
        <taxon>Acinetobacter</taxon>
    </lineage>
</organism>
<evidence type="ECO:0000313" key="4">
    <source>
        <dbReference type="Proteomes" id="UP000280405"/>
    </source>
</evidence>
<accession>A0A3A8F903</accession>
<evidence type="ECO:0000313" key="3">
    <source>
        <dbReference type="EMBL" id="RKG38854.1"/>
    </source>
</evidence>
<dbReference type="OrthoDB" id="6684096at2"/>
<evidence type="ECO:0000256" key="2">
    <source>
        <dbReference type="SAM" id="SignalP"/>
    </source>
</evidence>
<proteinExistence type="predicted"/>
<dbReference type="EMBL" id="RAXT01000008">
    <property type="protein sequence ID" value="RKG38854.1"/>
    <property type="molecule type" value="Genomic_DNA"/>
</dbReference>
<keyword evidence="4" id="KW-1185">Reference proteome</keyword>
<feature type="chain" id="PRO_5017423796" evidence="2">
    <location>
        <begin position="21"/>
        <end position="251"/>
    </location>
</feature>